<feature type="region of interest" description="Disordered" evidence="6">
    <location>
        <begin position="77"/>
        <end position="113"/>
    </location>
</feature>
<sequence length="431" mass="44605">MNKDAKETQDTNTEELPELKTGLSKVSRTPAQNKMMIGLAVVVGVFICYFVLVKMRAPVKDTHKQVNEQTELAKKDLSNVPVVRPDNADDLQMPSIPKLPDPPALVAPTPPPAPAAPLPPAPVVAKIDVPALPVVASLPSLSTIDPNQKSAADARRKSSIMLIGGGGGSSSSSGSATAASGGSSADKTSSSTTENVSANINYKPALSAANKVTTLGNLSYTIAQGKIIDTVLETSINTDLPGVVRGIVSRDVYAESGKNILIAKGSRLIGSYSASIKMGQSRVSITWDRIIRPDGIDLKIDSAGIDKLGHAGVEGMVDNKYFDVLSNALLLSVINVGLAAGTQKLTNAQTPSTTNVSGAAGTTTTTTSGSPTDLAVQNAVTSMSATTSSLLQNSLQIQPSIVIDQGTIVKVLVNQDVIFPSDIATGMVLVK</sequence>
<feature type="region of interest" description="Disordered" evidence="6">
    <location>
        <begin position="161"/>
        <end position="192"/>
    </location>
</feature>
<feature type="region of interest" description="Disordered" evidence="6">
    <location>
        <begin position="1"/>
        <end position="22"/>
    </location>
</feature>
<keyword evidence="4 7" id="KW-1133">Transmembrane helix</keyword>
<feature type="compositionally biased region" description="Low complexity" evidence="6">
    <location>
        <begin position="170"/>
        <end position="192"/>
    </location>
</feature>
<feature type="compositionally biased region" description="Low complexity" evidence="6">
    <location>
        <begin position="352"/>
        <end position="371"/>
    </location>
</feature>
<evidence type="ECO:0000256" key="3">
    <source>
        <dbReference type="ARBA" id="ARBA00022692"/>
    </source>
</evidence>
<dbReference type="Proteomes" id="UP000033358">
    <property type="component" value="Unassembled WGS sequence"/>
</dbReference>
<evidence type="ECO:0000256" key="1">
    <source>
        <dbReference type="ARBA" id="ARBA00004167"/>
    </source>
</evidence>
<evidence type="ECO:0000256" key="6">
    <source>
        <dbReference type="SAM" id="MobiDB-lite"/>
    </source>
</evidence>
<evidence type="ECO:0000256" key="5">
    <source>
        <dbReference type="ARBA" id="ARBA00023136"/>
    </source>
</evidence>
<comment type="subcellular location">
    <subcellularLocation>
        <location evidence="1">Membrane</location>
        <topology evidence="1">Single-pass membrane protein</topology>
    </subcellularLocation>
</comment>
<proteinExistence type="inferred from homology"/>
<evidence type="ECO:0000313" key="8">
    <source>
        <dbReference type="EMBL" id="KKB96703.1"/>
    </source>
</evidence>
<feature type="transmembrane region" description="Helical" evidence="7">
    <location>
        <begin position="35"/>
        <end position="53"/>
    </location>
</feature>
<keyword evidence="9" id="KW-1185">Reference proteome</keyword>
<dbReference type="Pfam" id="PF03743">
    <property type="entry name" value="TrbI"/>
    <property type="match status" value="1"/>
</dbReference>
<dbReference type="GO" id="GO:0016020">
    <property type="term" value="C:membrane"/>
    <property type="evidence" value="ECO:0007669"/>
    <property type="project" value="UniProtKB-SubCell"/>
</dbReference>
<dbReference type="CDD" id="cd16429">
    <property type="entry name" value="VirB10"/>
    <property type="match status" value="1"/>
</dbReference>
<protein>
    <submittedName>
        <fullName evidence="8">Type IV secretion system protein PtlG</fullName>
    </submittedName>
</protein>
<keyword evidence="3 7" id="KW-0812">Transmembrane</keyword>
<comment type="caution">
    <text evidence="8">The sequence shown here is derived from an EMBL/GenBank/DDBJ whole genome shotgun (WGS) entry which is preliminary data.</text>
</comment>
<dbReference type="InterPro" id="IPR005498">
    <property type="entry name" value="T4SS_VirB10/TraB/TrbI"/>
</dbReference>
<dbReference type="Gene3D" id="2.40.128.260">
    <property type="entry name" value="Type IV secretion system, VirB10/TraB/TrbI"/>
    <property type="match status" value="1"/>
</dbReference>
<dbReference type="EMBL" id="JYHA01000029">
    <property type="protein sequence ID" value="KKB96703.1"/>
    <property type="molecule type" value="Genomic_DNA"/>
</dbReference>
<organism evidence="8 9">
    <name type="scientific">Candidatus Arcanibacter lacustris</name>
    <dbReference type="NCBI Taxonomy" id="1607817"/>
    <lineage>
        <taxon>Bacteria</taxon>
        <taxon>Pseudomonadati</taxon>
        <taxon>Pseudomonadota</taxon>
        <taxon>Alphaproteobacteria</taxon>
        <taxon>Rickettsiales</taxon>
        <taxon>Candidatus Arcanibacter</taxon>
    </lineage>
</organism>
<reference evidence="8 9" key="1">
    <citation type="submission" date="2015-02" db="EMBL/GenBank/DDBJ databases">
        <title>Single cell genomics of a rare environmental alphaproteobacterium provides unique insights into Rickettsiaceae evolution.</title>
        <authorList>
            <person name="Martijn J."/>
            <person name="Schulz F."/>
            <person name="Zaremba-Niedzwiedzka K."/>
            <person name="Viklund J."/>
            <person name="Stepanauskas R."/>
            <person name="Andersson S.G.E."/>
            <person name="Horn M."/>
            <person name="Guy L."/>
            <person name="Ettema T.J.G."/>
        </authorList>
    </citation>
    <scope>NUCLEOTIDE SEQUENCE [LARGE SCALE GENOMIC DNA]</scope>
    <source>
        <strain evidence="8 9">SCGC AAA041-L04</strain>
    </source>
</reference>
<keyword evidence="5 7" id="KW-0472">Membrane</keyword>
<evidence type="ECO:0000256" key="4">
    <source>
        <dbReference type="ARBA" id="ARBA00022989"/>
    </source>
</evidence>
<evidence type="ECO:0000313" key="9">
    <source>
        <dbReference type="Proteomes" id="UP000033358"/>
    </source>
</evidence>
<evidence type="ECO:0000256" key="2">
    <source>
        <dbReference type="ARBA" id="ARBA00010265"/>
    </source>
</evidence>
<evidence type="ECO:0000256" key="7">
    <source>
        <dbReference type="SAM" id="Phobius"/>
    </source>
</evidence>
<comment type="similarity">
    <text evidence="2">Belongs to the TrbI/VirB10 family.</text>
</comment>
<gene>
    <name evidence="8" type="primary">ptlG</name>
    <name evidence="8" type="ORF">SZ25_00197</name>
</gene>
<dbReference type="AlphaFoldDB" id="A0A0F5MPH3"/>
<accession>A0A0F5MPH3</accession>
<feature type="region of interest" description="Disordered" evidence="6">
    <location>
        <begin position="349"/>
        <end position="371"/>
    </location>
</feature>
<name>A0A0F5MPH3_9RICK</name>
<feature type="compositionally biased region" description="Pro residues" evidence="6">
    <location>
        <begin position="97"/>
        <end position="113"/>
    </location>
</feature>
<dbReference type="InterPro" id="IPR042217">
    <property type="entry name" value="T4SS_VirB10/TrbI"/>
</dbReference>